<evidence type="ECO:0000313" key="2">
    <source>
        <dbReference type="EMBL" id="AWP13919.1"/>
    </source>
</evidence>
<sequence length="160" mass="17616">MANGLLCLISGHDTEEVKWSSHALRRDRVGGETESKVNDSPWDRNQEVWRQPKALSGAKPPYESRSESHPLPYTPLPRGSRDARNHKVSGSGSVTPFGPQTSVYGAKDRSMSREHLTEAALHGFEDRKSSPPVPTLSNMSPAWKPQSLGARGNYSRGELP</sequence>
<evidence type="ECO:0000313" key="3">
    <source>
        <dbReference type="Proteomes" id="UP000246464"/>
    </source>
</evidence>
<reference evidence="2 3" key="1">
    <citation type="submission" date="2017-12" db="EMBL/GenBank/DDBJ databases">
        <title>Integrating genomic resources of turbot (Scophthalmus maximus) in depth evaluation of genetic and physical mapping variation across individuals.</title>
        <authorList>
            <person name="Martinez P."/>
        </authorList>
    </citation>
    <scope>NUCLEOTIDE SEQUENCE [LARGE SCALE GENOMIC DNA]</scope>
</reference>
<organism evidence="2 3">
    <name type="scientific">Scophthalmus maximus</name>
    <name type="common">Turbot</name>
    <name type="synonym">Psetta maxima</name>
    <dbReference type="NCBI Taxonomy" id="52904"/>
    <lineage>
        <taxon>Eukaryota</taxon>
        <taxon>Metazoa</taxon>
        <taxon>Chordata</taxon>
        <taxon>Craniata</taxon>
        <taxon>Vertebrata</taxon>
        <taxon>Euteleostomi</taxon>
        <taxon>Actinopterygii</taxon>
        <taxon>Neopterygii</taxon>
        <taxon>Teleostei</taxon>
        <taxon>Neoteleostei</taxon>
        <taxon>Acanthomorphata</taxon>
        <taxon>Carangaria</taxon>
        <taxon>Pleuronectiformes</taxon>
        <taxon>Pleuronectoidei</taxon>
        <taxon>Scophthalmidae</taxon>
        <taxon>Scophthalmus</taxon>
    </lineage>
</organism>
<dbReference type="Proteomes" id="UP000246464">
    <property type="component" value="Chromosome 15"/>
</dbReference>
<name>A0A2U9CDZ2_SCOMX</name>
<keyword evidence="3" id="KW-1185">Reference proteome</keyword>
<feature type="compositionally biased region" description="Basic and acidic residues" evidence="1">
    <location>
        <begin position="106"/>
        <end position="129"/>
    </location>
</feature>
<feature type="compositionally biased region" description="Basic and acidic residues" evidence="1">
    <location>
        <begin position="17"/>
        <end position="47"/>
    </location>
</feature>
<feature type="region of interest" description="Disordered" evidence="1">
    <location>
        <begin position="17"/>
        <end position="160"/>
    </location>
</feature>
<proteinExistence type="predicted"/>
<dbReference type="AlphaFoldDB" id="A0A2U9CDZ2"/>
<feature type="compositionally biased region" description="Polar residues" evidence="1">
    <location>
        <begin position="88"/>
        <end position="103"/>
    </location>
</feature>
<dbReference type="EMBL" id="CP026257">
    <property type="protein sequence ID" value="AWP13919.1"/>
    <property type="molecule type" value="Genomic_DNA"/>
</dbReference>
<gene>
    <name evidence="2" type="ORF">SMAX5B_017958</name>
</gene>
<protein>
    <submittedName>
        <fullName evidence="2">Putative leucine-rich repeat-containing protein C10orf11-like</fullName>
    </submittedName>
</protein>
<evidence type="ECO:0000256" key="1">
    <source>
        <dbReference type="SAM" id="MobiDB-lite"/>
    </source>
</evidence>
<accession>A0A2U9CDZ2</accession>